<dbReference type="InterPro" id="IPR018097">
    <property type="entry name" value="EGF_Ca-bd_CS"/>
</dbReference>
<dbReference type="SMART" id="SM00181">
    <property type="entry name" value="EGF"/>
    <property type="match status" value="2"/>
</dbReference>
<keyword evidence="6 11" id="KW-0732">Signal</keyword>
<comment type="caution">
    <text evidence="10">Lacks conserved residue(s) required for the propagation of feature annotation.</text>
</comment>
<name>A0A7N2MJN4_QUELO</name>
<feature type="domain" description="EGF-like" evidence="12">
    <location>
        <begin position="257"/>
        <end position="294"/>
    </location>
</feature>
<dbReference type="Pfam" id="PF13947">
    <property type="entry name" value="GUB_WAK_bind"/>
    <property type="match status" value="1"/>
</dbReference>
<evidence type="ECO:0000256" key="7">
    <source>
        <dbReference type="ARBA" id="ARBA00022737"/>
    </source>
</evidence>
<dbReference type="Proteomes" id="UP000594261">
    <property type="component" value="Chromosome 9"/>
</dbReference>
<evidence type="ECO:0000313" key="14">
    <source>
        <dbReference type="Proteomes" id="UP000594261"/>
    </source>
</evidence>
<evidence type="ECO:0000256" key="11">
    <source>
        <dbReference type="SAM" id="SignalP"/>
    </source>
</evidence>
<dbReference type="Gramene" id="QL09p030844:mrna">
    <property type="protein sequence ID" value="QL09p030844:mrna"/>
    <property type="gene ID" value="QL09p030844"/>
</dbReference>
<evidence type="ECO:0000256" key="6">
    <source>
        <dbReference type="ARBA" id="ARBA00022729"/>
    </source>
</evidence>
<dbReference type="GO" id="GO:0030247">
    <property type="term" value="F:polysaccharide binding"/>
    <property type="evidence" value="ECO:0007669"/>
    <property type="project" value="InterPro"/>
</dbReference>
<evidence type="ECO:0000256" key="4">
    <source>
        <dbReference type="ARBA" id="ARBA00022530"/>
    </source>
</evidence>
<evidence type="ECO:0000256" key="10">
    <source>
        <dbReference type="PROSITE-ProRule" id="PRU00076"/>
    </source>
</evidence>
<dbReference type="PROSITE" id="PS01187">
    <property type="entry name" value="EGF_CA"/>
    <property type="match status" value="1"/>
</dbReference>
<evidence type="ECO:0000259" key="12">
    <source>
        <dbReference type="PROSITE" id="PS50026"/>
    </source>
</evidence>
<keyword evidence="3" id="KW-0964">Secreted</keyword>
<keyword evidence="8" id="KW-1015">Disulfide bond</keyword>
<dbReference type="InParanoid" id="A0A7N2MJN4"/>
<dbReference type="Pfam" id="PF07645">
    <property type="entry name" value="EGF_CA"/>
    <property type="match status" value="1"/>
</dbReference>
<dbReference type="OMA" id="INWAINE"/>
<keyword evidence="5 10" id="KW-0245">EGF-like domain</keyword>
<proteinExistence type="predicted"/>
<comment type="subcellular location">
    <subcellularLocation>
        <location evidence="1">Membrane</location>
        <topology evidence="1">Single-pass membrane protein</topology>
    </subcellularLocation>
    <subcellularLocation>
        <location evidence="2">Secreted</location>
        <location evidence="2">Extracellular space</location>
        <location evidence="2">Extracellular matrix</location>
    </subcellularLocation>
</comment>
<protein>
    <recommendedName>
        <fullName evidence="12">EGF-like domain-containing protein</fullName>
    </recommendedName>
</protein>
<sequence length="332" mass="37042">MGFHRMLVQLTWAGVILSDMAAPATATATAFPSALPDCPDKCGEIQIPYPFGLTEGCYLKGITSFFINCTLNSRGEPLPLTGNVTVTNISIIQGQIDILMYNAMDCYNELERSTLLHRLPIQMSKHKQCSQREKCSGIGCCQMQIPGGLKNITLEAYSFKKHSFVFDFNPCSYAFIIREDKFKFSPAYLTTLQNNITLPMVLDWTIGSEKCDLSGNKSNYICGENSECVNPMYGSGYRCECKYGYRGNPYLKYGCQDIDECKEHNNCTNKQRCVNKPGSYDCLCKKGYHMDKLERECVRDQPAIPPSSPSTGQSSLAIYLAVDTNTNTNVNC</sequence>
<dbReference type="PANTHER" id="PTHR33491">
    <property type="entry name" value="OSJNBA0016N04.9 PROTEIN"/>
    <property type="match status" value="1"/>
</dbReference>
<feature type="signal peptide" evidence="11">
    <location>
        <begin position="1"/>
        <end position="26"/>
    </location>
</feature>
<dbReference type="CDD" id="cd00054">
    <property type="entry name" value="EGF_CA"/>
    <property type="match status" value="1"/>
</dbReference>
<dbReference type="GO" id="GO:0005509">
    <property type="term" value="F:calcium ion binding"/>
    <property type="evidence" value="ECO:0007669"/>
    <property type="project" value="InterPro"/>
</dbReference>
<dbReference type="PROSITE" id="PS50026">
    <property type="entry name" value="EGF_3"/>
    <property type="match status" value="1"/>
</dbReference>
<dbReference type="EMBL" id="LRBV02000009">
    <property type="status" value="NOT_ANNOTATED_CDS"/>
    <property type="molecule type" value="Genomic_DNA"/>
</dbReference>
<reference evidence="13 14" key="1">
    <citation type="journal article" date="2016" name="G3 (Bethesda)">
        <title>First Draft Assembly and Annotation of the Genome of a California Endemic Oak Quercus lobata Nee (Fagaceae).</title>
        <authorList>
            <person name="Sork V.L."/>
            <person name="Fitz-Gibbon S.T."/>
            <person name="Puiu D."/>
            <person name="Crepeau M."/>
            <person name="Gugger P.F."/>
            <person name="Sherman R."/>
            <person name="Stevens K."/>
            <person name="Langley C.H."/>
            <person name="Pellegrini M."/>
            <person name="Salzberg S.L."/>
        </authorList>
    </citation>
    <scope>NUCLEOTIDE SEQUENCE [LARGE SCALE GENOMIC DNA]</scope>
    <source>
        <strain evidence="13 14">cv. SW786</strain>
    </source>
</reference>
<dbReference type="SMART" id="SM00179">
    <property type="entry name" value="EGF_CA"/>
    <property type="match status" value="1"/>
</dbReference>
<evidence type="ECO:0000256" key="5">
    <source>
        <dbReference type="ARBA" id="ARBA00022536"/>
    </source>
</evidence>
<evidence type="ECO:0000256" key="3">
    <source>
        <dbReference type="ARBA" id="ARBA00022525"/>
    </source>
</evidence>
<dbReference type="AlphaFoldDB" id="A0A7N2MJN4"/>
<dbReference type="InterPro" id="IPR000152">
    <property type="entry name" value="EGF-type_Asp/Asn_hydroxyl_site"/>
</dbReference>
<dbReference type="Gene3D" id="2.10.25.10">
    <property type="entry name" value="Laminin"/>
    <property type="match status" value="2"/>
</dbReference>
<dbReference type="InterPro" id="IPR049883">
    <property type="entry name" value="NOTCH1_EGF-like"/>
</dbReference>
<keyword evidence="7" id="KW-0677">Repeat</keyword>
<evidence type="ECO:0000256" key="2">
    <source>
        <dbReference type="ARBA" id="ARBA00004498"/>
    </source>
</evidence>
<dbReference type="InterPro" id="IPR000742">
    <property type="entry name" value="EGF"/>
</dbReference>
<keyword evidence="4" id="KW-0272">Extracellular matrix</keyword>
<dbReference type="FunFam" id="2.10.25.10:FF:000024">
    <property type="entry name" value="Putative latent-transforming growth factor beta-binding protein 2"/>
    <property type="match status" value="1"/>
</dbReference>
<evidence type="ECO:0000313" key="13">
    <source>
        <dbReference type="EnsemblPlants" id="QL09p030844:mrna"/>
    </source>
</evidence>
<evidence type="ECO:0000256" key="1">
    <source>
        <dbReference type="ARBA" id="ARBA00004167"/>
    </source>
</evidence>
<keyword evidence="9" id="KW-0325">Glycoprotein</keyword>
<dbReference type="InterPro" id="IPR025287">
    <property type="entry name" value="WAK_GUB"/>
</dbReference>
<evidence type="ECO:0000256" key="9">
    <source>
        <dbReference type="ARBA" id="ARBA00023180"/>
    </source>
</evidence>
<organism evidence="13 14">
    <name type="scientific">Quercus lobata</name>
    <name type="common">Valley oak</name>
    <dbReference type="NCBI Taxonomy" id="97700"/>
    <lineage>
        <taxon>Eukaryota</taxon>
        <taxon>Viridiplantae</taxon>
        <taxon>Streptophyta</taxon>
        <taxon>Embryophyta</taxon>
        <taxon>Tracheophyta</taxon>
        <taxon>Spermatophyta</taxon>
        <taxon>Magnoliopsida</taxon>
        <taxon>eudicotyledons</taxon>
        <taxon>Gunneridae</taxon>
        <taxon>Pentapetalae</taxon>
        <taxon>rosids</taxon>
        <taxon>fabids</taxon>
        <taxon>Fagales</taxon>
        <taxon>Fagaceae</taxon>
        <taxon>Quercus</taxon>
    </lineage>
</organism>
<dbReference type="EnsemblPlants" id="QL09p030844:mrna">
    <property type="protein sequence ID" value="QL09p030844:mrna"/>
    <property type="gene ID" value="QL09p030844"/>
</dbReference>
<accession>A0A7N2MJN4</accession>
<reference evidence="13" key="2">
    <citation type="submission" date="2021-01" db="UniProtKB">
        <authorList>
            <consortium name="EnsemblPlants"/>
        </authorList>
    </citation>
    <scope>IDENTIFICATION</scope>
</reference>
<evidence type="ECO:0000256" key="8">
    <source>
        <dbReference type="ARBA" id="ARBA00023157"/>
    </source>
</evidence>
<dbReference type="InterPro" id="IPR001881">
    <property type="entry name" value="EGF-like_Ca-bd_dom"/>
</dbReference>
<dbReference type="GO" id="GO:0016020">
    <property type="term" value="C:membrane"/>
    <property type="evidence" value="ECO:0007669"/>
    <property type="project" value="UniProtKB-SubCell"/>
</dbReference>
<keyword evidence="14" id="KW-1185">Reference proteome</keyword>
<dbReference type="SUPFAM" id="SSF57196">
    <property type="entry name" value="EGF/Laminin"/>
    <property type="match status" value="1"/>
</dbReference>
<feature type="chain" id="PRO_5029579554" description="EGF-like domain-containing protein" evidence="11">
    <location>
        <begin position="27"/>
        <end position="332"/>
    </location>
</feature>
<dbReference type="PROSITE" id="PS00010">
    <property type="entry name" value="ASX_HYDROXYL"/>
    <property type="match status" value="1"/>
</dbReference>